<dbReference type="Proteomes" id="UP000593567">
    <property type="component" value="Unassembled WGS sequence"/>
</dbReference>
<keyword evidence="2" id="KW-0479">Metal-binding</keyword>
<keyword evidence="6" id="KW-0040">ANK repeat</keyword>
<dbReference type="Pfam" id="PF12773">
    <property type="entry name" value="DZR"/>
    <property type="match status" value="1"/>
</dbReference>
<name>A0A7J7JEU6_BUGNE</name>
<gene>
    <name evidence="10" type="ORF">EB796_017323</name>
</gene>
<evidence type="ECO:0000259" key="9">
    <source>
        <dbReference type="Pfam" id="PF12773"/>
    </source>
</evidence>
<evidence type="ECO:0000256" key="6">
    <source>
        <dbReference type="ARBA" id="ARBA00023043"/>
    </source>
</evidence>
<dbReference type="AlphaFoldDB" id="A0A7J7JEU6"/>
<keyword evidence="7" id="KW-0966">Cell projection</keyword>
<reference evidence="10" key="1">
    <citation type="submission" date="2020-06" db="EMBL/GenBank/DDBJ databases">
        <title>Draft genome of Bugula neritina, a colonial animal packing powerful symbionts and potential medicines.</title>
        <authorList>
            <person name="Rayko M."/>
        </authorList>
    </citation>
    <scope>NUCLEOTIDE SEQUENCE [LARGE SCALE GENOMIC DNA]</scope>
    <source>
        <strain evidence="10">Kwan_BN1</strain>
    </source>
</reference>
<dbReference type="OrthoDB" id="10033229at2759"/>
<organism evidence="10 11">
    <name type="scientific">Bugula neritina</name>
    <name type="common">Brown bryozoan</name>
    <name type="synonym">Sertularia neritina</name>
    <dbReference type="NCBI Taxonomy" id="10212"/>
    <lineage>
        <taxon>Eukaryota</taxon>
        <taxon>Metazoa</taxon>
        <taxon>Spiralia</taxon>
        <taxon>Lophotrochozoa</taxon>
        <taxon>Bryozoa</taxon>
        <taxon>Gymnolaemata</taxon>
        <taxon>Cheilostomatida</taxon>
        <taxon>Flustrina</taxon>
        <taxon>Buguloidea</taxon>
        <taxon>Bugulidae</taxon>
        <taxon>Bugula</taxon>
    </lineage>
</organism>
<dbReference type="PANTHER" id="PTHR16058:SF4">
    <property type="entry name" value="DOUBLE ZINC RIBBON AND ANKYRIN REPEAT-CONTAINING PROTEIN 1"/>
    <property type="match status" value="1"/>
</dbReference>
<comment type="caution">
    <text evidence="10">The sequence shown here is derived from an EMBL/GenBank/DDBJ whole genome shotgun (WGS) entry which is preliminary data.</text>
</comment>
<proteinExistence type="predicted"/>
<keyword evidence="4" id="KW-0863">Zinc-finger</keyword>
<dbReference type="PANTHER" id="PTHR16058">
    <property type="entry name" value="DOUBLE ZINC RIBBON AND ANKYRIN REPEAT-CONTAINING PROTEIN 1"/>
    <property type="match status" value="1"/>
</dbReference>
<keyword evidence="11" id="KW-1185">Reference proteome</keyword>
<feature type="compositionally biased region" description="Polar residues" evidence="8">
    <location>
        <begin position="162"/>
        <end position="190"/>
    </location>
</feature>
<accession>A0A7J7JEU6</accession>
<dbReference type="InterPro" id="IPR026876">
    <property type="entry name" value="Fn3_assoc_repeat"/>
</dbReference>
<protein>
    <submittedName>
        <fullName evidence="10">DZANK1</fullName>
    </submittedName>
</protein>
<keyword evidence="3" id="KW-0677">Repeat</keyword>
<dbReference type="Pfam" id="PF13287">
    <property type="entry name" value="Fn3_assoc"/>
    <property type="match status" value="1"/>
</dbReference>
<dbReference type="EMBL" id="VXIV02002586">
    <property type="protein sequence ID" value="KAF6024363.1"/>
    <property type="molecule type" value="Genomic_DNA"/>
</dbReference>
<evidence type="ECO:0000256" key="5">
    <source>
        <dbReference type="ARBA" id="ARBA00022833"/>
    </source>
</evidence>
<sequence length="367" mass="40623">MTAGSIIVPTIIPLRPPAPGRPKHLIDSSTRIEIKSDSPNVDIYYTMDGEKPNPFAALGTDRSTFKYRGPFTLPEGKLTVKAMATSRDGVRQSYVNTKNFEVSYAKQEVTFIQEDDDKAFQKDLIKEKNKRLAPPSYRNAWNEDTMDQLEANMTDMRVGGSNRRTGPTSARFTSNRYSQQSENKYTNGDFENSRRPAAPSPHRQTMRLQKKTDFLRCTYCFADRPSDPYARFCQTCGNAVPPLPTSRLSPPEPGENTLPVHARAVQTKDSAPPAPVASGQERECSSCHRVNNPDARFCDWCGAKPVPQGVPMTCSRCGATNNLYAAFCASCGVSIGAPNREVYNSTLTPNSSAKYTGLLPQLRIPPH</sequence>
<evidence type="ECO:0000256" key="7">
    <source>
        <dbReference type="ARBA" id="ARBA00023273"/>
    </source>
</evidence>
<evidence type="ECO:0000256" key="3">
    <source>
        <dbReference type="ARBA" id="ARBA00022737"/>
    </source>
</evidence>
<evidence type="ECO:0000256" key="8">
    <source>
        <dbReference type="SAM" id="MobiDB-lite"/>
    </source>
</evidence>
<feature type="region of interest" description="Disordered" evidence="8">
    <location>
        <begin position="157"/>
        <end position="206"/>
    </location>
</feature>
<evidence type="ECO:0000256" key="1">
    <source>
        <dbReference type="ARBA" id="ARBA00004316"/>
    </source>
</evidence>
<evidence type="ECO:0000313" key="10">
    <source>
        <dbReference type="EMBL" id="KAF6024363.1"/>
    </source>
</evidence>
<evidence type="ECO:0000313" key="11">
    <source>
        <dbReference type="Proteomes" id="UP000593567"/>
    </source>
</evidence>
<dbReference type="GO" id="GO:0008270">
    <property type="term" value="F:zinc ion binding"/>
    <property type="evidence" value="ECO:0007669"/>
    <property type="project" value="UniProtKB-KW"/>
</dbReference>
<dbReference type="InterPro" id="IPR052481">
    <property type="entry name" value="DZAN1"/>
</dbReference>
<feature type="domain" description="DZANK-type" evidence="9">
    <location>
        <begin position="284"/>
        <end position="332"/>
    </location>
</feature>
<evidence type="ECO:0000256" key="4">
    <source>
        <dbReference type="ARBA" id="ARBA00022771"/>
    </source>
</evidence>
<evidence type="ECO:0000256" key="2">
    <source>
        <dbReference type="ARBA" id="ARBA00022723"/>
    </source>
</evidence>
<dbReference type="InterPro" id="IPR025874">
    <property type="entry name" value="DZR"/>
</dbReference>
<dbReference type="GO" id="GO:0042995">
    <property type="term" value="C:cell projection"/>
    <property type="evidence" value="ECO:0007669"/>
    <property type="project" value="UniProtKB-SubCell"/>
</dbReference>
<keyword evidence="5" id="KW-0862">Zinc</keyword>
<comment type="subcellular location">
    <subcellularLocation>
        <location evidence="1">Cell projection</location>
    </subcellularLocation>
</comment>